<keyword evidence="2" id="KW-0238">DNA-binding</keyword>
<dbReference type="GO" id="GO:0000981">
    <property type="term" value="F:DNA-binding transcription factor activity, RNA polymerase II-specific"/>
    <property type="evidence" value="ECO:0007669"/>
    <property type="project" value="TreeGrafter"/>
</dbReference>
<dbReference type="GO" id="GO:0000978">
    <property type="term" value="F:RNA polymerase II cis-regulatory region sequence-specific DNA binding"/>
    <property type="evidence" value="ECO:0007669"/>
    <property type="project" value="TreeGrafter"/>
</dbReference>
<proteinExistence type="predicted"/>
<keyword evidence="6" id="KW-1185">Reference proteome</keyword>
<dbReference type="SMART" id="SM00717">
    <property type="entry name" value="SANT"/>
    <property type="match status" value="3"/>
</dbReference>
<name>A0AAV7KE49_9METZ</name>
<gene>
    <name evidence="5" type="ORF">LOD99_14811</name>
</gene>
<organism evidence="5 6">
    <name type="scientific">Oopsacas minuta</name>
    <dbReference type="NCBI Taxonomy" id="111878"/>
    <lineage>
        <taxon>Eukaryota</taxon>
        <taxon>Metazoa</taxon>
        <taxon>Porifera</taxon>
        <taxon>Hexactinellida</taxon>
        <taxon>Hexasterophora</taxon>
        <taxon>Lyssacinosida</taxon>
        <taxon>Leucopsacidae</taxon>
        <taxon>Oopsacas</taxon>
    </lineage>
</organism>
<accession>A0AAV7KE49</accession>
<dbReference type="PANTHER" id="PTHR46380">
    <property type="entry name" value="CYCLIN-D-BINDING MYB-LIKE TRANSCRIPTION FACTOR 1"/>
    <property type="match status" value="1"/>
</dbReference>
<evidence type="ECO:0000313" key="5">
    <source>
        <dbReference type="EMBL" id="KAI6659135.1"/>
    </source>
</evidence>
<protein>
    <recommendedName>
        <fullName evidence="4">Myb-like domain-containing protein</fullName>
    </recommendedName>
</protein>
<dbReference type="InterPro" id="IPR001005">
    <property type="entry name" value="SANT/Myb"/>
</dbReference>
<reference evidence="5 6" key="1">
    <citation type="journal article" date="2023" name="BMC Biol.">
        <title>The compact genome of the sponge Oopsacas minuta (Hexactinellida) is lacking key metazoan core genes.</title>
        <authorList>
            <person name="Santini S."/>
            <person name="Schenkelaars Q."/>
            <person name="Jourda C."/>
            <person name="Duchesne M."/>
            <person name="Belahbib H."/>
            <person name="Rocher C."/>
            <person name="Selva M."/>
            <person name="Riesgo A."/>
            <person name="Vervoort M."/>
            <person name="Leys S.P."/>
            <person name="Kodjabachian L."/>
            <person name="Le Bivic A."/>
            <person name="Borchiellini C."/>
            <person name="Claverie J.M."/>
            <person name="Renard E."/>
        </authorList>
    </citation>
    <scope>NUCLEOTIDE SEQUENCE [LARGE SCALE GENOMIC DNA]</scope>
    <source>
        <strain evidence="5">SPO-2</strain>
    </source>
</reference>
<evidence type="ECO:0000256" key="1">
    <source>
        <dbReference type="ARBA" id="ARBA00004123"/>
    </source>
</evidence>
<dbReference type="PANTHER" id="PTHR46380:SF2">
    <property type="entry name" value="CYCLIN-D-BINDING MYB-LIKE TRANSCRIPTION FACTOR 1"/>
    <property type="match status" value="1"/>
</dbReference>
<evidence type="ECO:0000313" key="6">
    <source>
        <dbReference type="Proteomes" id="UP001165289"/>
    </source>
</evidence>
<dbReference type="Pfam" id="PF00249">
    <property type="entry name" value="Myb_DNA-binding"/>
    <property type="match status" value="1"/>
</dbReference>
<dbReference type="PROSITE" id="PS50090">
    <property type="entry name" value="MYB_LIKE"/>
    <property type="match status" value="1"/>
</dbReference>
<dbReference type="Gene3D" id="1.10.10.60">
    <property type="entry name" value="Homeodomain-like"/>
    <property type="match status" value="2"/>
</dbReference>
<dbReference type="GO" id="GO:0005634">
    <property type="term" value="C:nucleus"/>
    <property type="evidence" value="ECO:0007669"/>
    <property type="project" value="UniProtKB-SubCell"/>
</dbReference>
<comment type="subcellular location">
    <subcellularLocation>
        <location evidence="1">Nucleus</location>
    </subcellularLocation>
</comment>
<feature type="domain" description="Myb-like" evidence="4">
    <location>
        <begin position="108"/>
        <end position="148"/>
    </location>
</feature>
<dbReference type="InterPro" id="IPR051651">
    <property type="entry name" value="DMTF1_DNA-bind_reg"/>
</dbReference>
<dbReference type="EMBL" id="JAKMXF010000066">
    <property type="protein sequence ID" value="KAI6659135.1"/>
    <property type="molecule type" value="Genomic_DNA"/>
</dbReference>
<dbReference type="SUPFAM" id="SSF46689">
    <property type="entry name" value="Homeodomain-like"/>
    <property type="match status" value="2"/>
</dbReference>
<comment type="caution">
    <text evidence="5">The sequence shown here is derived from an EMBL/GenBank/DDBJ whole genome shotgun (WGS) entry which is preliminary data.</text>
</comment>
<dbReference type="InterPro" id="IPR009057">
    <property type="entry name" value="Homeodomain-like_sf"/>
</dbReference>
<dbReference type="Proteomes" id="UP001165289">
    <property type="component" value="Unassembled WGS sequence"/>
</dbReference>
<keyword evidence="3" id="KW-0539">Nucleus</keyword>
<evidence type="ECO:0000256" key="3">
    <source>
        <dbReference type="ARBA" id="ARBA00023242"/>
    </source>
</evidence>
<dbReference type="AlphaFoldDB" id="A0AAV7KE49"/>
<sequence>MVEDTEEDIYGFLHTKWSYTKIEKAKLDISLRKTKKFSLQETVRLTSNIKHYLDLNNLSYPEDIKHFIDPRKRLRNANFYRSISNGICRTLYSIYRHVHRHYSYLLYQRGSWDREEEIKLLELLKAHKGNWNAIGESLGRSRIDCIDKVSSSSLGCGTVGKWGPVETGRLMESVCYQLREKGIEGKLEEPVLIENKEKEVTISSQINWNLTSTHVGTRTRHQCLSKWANSLSTDVDNPTKIWVTTDDITLIEIILSMKIRDEYNVNWLEVLKQGKWKGRTSSWIQSKWSRLVHCIPGYKVKYFYQKCAFLRQYTLPALKKSLERFQHNDITDTICTQEDLLSSNRGSQDINCTDSINDPT</sequence>
<evidence type="ECO:0000256" key="2">
    <source>
        <dbReference type="ARBA" id="ARBA00023125"/>
    </source>
</evidence>
<evidence type="ECO:0000259" key="4">
    <source>
        <dbReference type="PROSITE" id="PS50090"/>
    </source>
</evidence>